<evidence type="ECO:0000313" key="2">
    <source>
        <dbReference type="Proteomes" id="UP001153331"/>
    </source>
</evidence>
<name>A0ACC2IAC5_9PLEO</name>
<protein>
    <submittedName>
        <fullName evidence="1">Uncharacterized protein</fullName>
    </submittedName>
</protein>
<reference evidence="1" key="1">
    <citation type="submission" date="2022-11" db="EMBL/GenBank/DDBJ databases">
        <title>Genome Sequence of Boeremia exigua.</title>
        <authorList>
            <person name="Buettner E."/>
        </authorList>
    </citation>
    <scope>NUCLEOTIDE SEQUENCE</scope>
    <source>
        <strain evidence="1">CU02</strain>
    </source>
</reference>
<dbReference type="Proteomes" id="UP001153331">
    <property type="component" value="Unassembled WGS sequence"/>
</dbReference>
<accession>A0ACC2IAC5</accession>
<sequence length="293" mass="31884">MAVIKSLLLLLSVSLLRPSSAASVVKPAIILVPGAFHRASVYDEVKRQLSNTGFNHIDAIDLPSVGYHVADVERTADVDIVRELLEVRLSDGEDVILVGNSYGATVIMEAVKDFEGRSSVLAPANTGEGQILGLVMLSGYIPTIAEVYADPPLPDIRTIGAPFFNYHLDLNDIPTTVTWDLDLVNYPPQLTFYNLLNATAADFWTSQLLPSSFKALNATGTYIPYDGTFRTLYVVGEYDNSVSPAFAQTYLDQEGAVFEVEIIGGDHVPTLSQPKAVVDVIRRFAEGETFLAE</sequence>
<comment type="caution">
    <text evidence="1">The sequence shown here is derived from an EMBL/GenBank/DDBJ whole genome shotgun (WGS) entry which is preliminary data.</text>
</comment>
<proteinExistence type="predicted"/>
<evidence type="ECO:0000313" key="1">
    <source>
        <dbReference type="EMBL" id="KAJ8112105.1"/>
    </source>
</evidence>
<gene>
    <name evidence="1" type="ORF">OPT61_g5452</name>
</gene>
<keyword evidence="2" id="KW-1185">Reference proteome</keyword>
<dbReference type="EMBL" id="JAPHNI010000351">
    <property type="protein sequence ID" value="KAJ8112105.1"/>
    <property type="molecule type" value="Genomic_DNA"/>
</dbReference>
<organism evidence="1 2">
    <name type="scientific">Boeremia exigua</name>
    <dbReference type="NCBI Taxonomy" id="749465"/>
    <lineage>
        <taxon>Eukaryota</taxon>
        <taxon>Fungi</taxon>
        <taxon>Dikarya</taxon>
        <taxon>Ascomycota</taxon>
        <taxon>Pezizomycotina</taxon>
        <taxon>Dothideomycetes</taxon>
        <taxon>Pleosporomycetidae</taxon>
        <taxon>Pleosporales</taxon>
        <taxon>Pleosporineae</taxon>
        <taxon>Didymellaceae</taxon>
        <taxon>Boeremia</taxon>
    </lineage>
</organism>